<evidence type="ECO:0000313" key="2">
    <source>
        <dbReference type="Proteomes" id="UP000537718"/>
    </source>
</evidence>
<dbReference type="Proteomes" id="UP000537718">
    <property type="component" value="Unassembled WGS sequence"/>
</dbReference>
<accession>A0A7W9DLJ0</accession>
<sequence length="180" mass="21150">MTQRPRIKKEITGEIVNDQFAFSENKSSKNARKILDRSELLNVEIWYDKHYLIRVQHGDNNGIKRHGINEEIIKELVCKSLKHLIYYSFKVKNFSFINFIKVDNRSVRVVIRKETTGEILNVVLEFHHVLDHKYEVTVFTAMVSDDFRLSDGQFAVLLDGNNSTLFKYDNKKLIEIDDKS</sequence>
<protein>
    <submittedName>
        <fullName evidence="1">Uncharacterized protein</fullName>
    </submittedName>
</protein>
<gene>
    <name evidence="1" type="ORF">HDE69_003320</name>
</gene>
<proteinExistence type="predicted"/>
<dbReference type="RefSeq" id="WP_183868175.1">
    <property type="nucleotide sequence ID" value="NZ_JACHCF010000007.1"/>
</dbReference>
<dbReference type="AlphaFoldDB" id="A0A7W9DLJ0"/>
<name>A0A7W9DLJ0_9SPHI</name>
<evidence type="ECO:0000313" key="1">
    <source>
        <dbReference type="EMBL" id="MBB5622255.1"/>
    </source>
</evidence>
<dbReference type="EMBL" id="JACHCF010000007">
    <property type="protein sequence ID" value="MBB5622255.1"/>
    <property type="molecule type" value="Genomic_DNA"/>
</dbReference>
<comment type="caution">
    <text evidence="1">The sequence shown here is derived from an EMBL/GenBank/DDBJ whole genome shotgun (WGS) entry which is preliminary data.</text>
</comment>
<reference evidence="1 2" key="1">
    <citation type="submission" date="2020-08" db="EMBL/GenBank/DDBJ databases">
        <title>Genomic Encyclopedia of Type Strains, Phase IV (KMG-V): Genome sequencing to study the core and pangenomes of soil and plant-associated prokaryotes.</title>
        <authorList>
            <person name="Whitman W."/>
        </authorList>
    </citation>
    <scope>NUCLEOTIDE SEQUENCE [LARGE SCALE GENOMIC DNA]</scope>
    <source>
        <strain evidence="1 2">MP7CTX6</strain>
    </source>
</reference>
<organism evidence="1 2">
    <name type="scientific">Pedobacter cryoconitis</name>
    <dbReference type="NCBI Taxonomy" id="188932"/>
    <lineage>
        <taxon>Bacteria</taxon>
        <taxon>Pseudomonadati</taxon>
        <taxon>Bacteroidota</taxon>
        <taxon>Sphingobacteriia</taxon>
        <taxon>Sphingobacteriales</taxon>
        <taxon>Sphingobacteriaceae</taxon>
        <taxon>Pedobacter</taxon>
    </lineage>
</organism>